<proteinExistence type="predicted"/>
<dbReference type="EMBL" id="BBNU01000042">
    <property type="protein sequence ID" value="GAL82702.1"/>
    <property type="molecule type" value="Genomic_DNA"/>
</dbReference>
<evidence type="ECO:0000313" key="1">
    <source>
        <dbReference type="EMBL" id="GAL82702.1"/>
    </source>
</evidence>
<protein>
    <submittedName>
        <fullName evidence="1">Uncharacterized protein</fullName>
    </submittedName>
</protein>
<organism evidence="1 2">
    <name type="scientific">Algibacter lectus</name>
    <dbReference type="NCBI Taxonomy" id="221126"/>
    <lineage>
        <taxon>Bacteria</taxon>
        <taxon>Pseudomonadati</taxon>
        <taxon>Bacteroidota</taxon>
        <taxon>Flavobacteriia</taxon>
        <taxon>Flavobacteriales</taxon>
        <taxon>Flavobacteriaceae</taxon>
        <taxon>Algibacter</taxon>
    </lineage>
</organism>
<gene>
    <name evidence="1" type="ORF">JCM19274_3840</name>
</gene>
<accession>A0A090X7A7</accession>
<dbReference type="Proteomes" id="UP000029643">
    <property type="component" value="Unassembled WGS sequence"/>
</dbReference>
<dbReference type="AlphaFoldDB" id="A0A090X7A7"/>
<name>A0A090X7A7_9FLAO</name>
<sequence length="177" mass="20572">MNYLNSNQKESTYFSIIQNMSIWNKILGKKDNNRPKESSDFDSDVKKSIDIIGSEKSLENDELLTLLTRNGIEENSGIEIITFLPIVFVRKWLADVDWPKTYLEQYSDSKRISKRFSDNHQYLTMEKIVDHYWNDKPNNDIIVNIAGRSAEFNAINQLLNDGGKMSDIKMTETVIIR</sequence>
<comment type="caution">
    <text evidence="1">The sequence shown here is derived from an EMBL/GenBank/DDBJ whole genome shotgun (WGS) entry which is preliminary data.</text>
</comment>
<evidence type="ECO:0000313" key="2">
    <source>
        <dbReference type="Proteomes" id="UP000029643"/>
    </source>
</evidence>
<reference evidence="1 2" key="1">
    <citation type="journal article" date="2014" name="Genome Announc.">
        <title>Draft Genome Sequences of Marine Flavobacterium Algibacter lectus Strains SS8 and NR4.</title>
        <authorList>
            <person name="Takatani N."/>
            <person name="Nakanishi M."/>
            <person name="Meirelles P."/>
            <person name="Mino S."/>
            <person name="Suda W."/>
            <person name="Oshima K."/>
            <person name="Hattori M."/>
            <person name="Ohkuma M."/>
            <person name="Hosokawa M."/>
            <person name="Miyashita K."/>
            <person name="Thompson F.L."/>
            <person name="Niwa A."/>
            <person name="Sawabe T."/>
            <person name="Sawabe T."/>
        </authorList>
    </citation>
    <scope>NUCLEOTIDE SEQUENCE [LARGE SCALE GENOMIC DNA]</scope>
    <source>
        <strain evidence="2">JCM19274</strain>
    </source>
</reference>